<dbReference type="EMBL" id="JAEPRD010000018">
    <property type="protein sequence ID" value="KAG2208758.1"/>
    <property type="molecule type" value="Genomic_DNA"/>
</dbReference>
<name>A0A8H7RDP4_9FUNG</name>
<comment type="caution">
    <text evidence="1">The sequence shown here is derived from an EMBL/GenBank/DDBJ whole genome shotgun (WGS) entry which is preliminary data.</text>
</comment>
<reference evidence="1" key="1">
    <citation type="submission" date="2020-12" db="EMBL/GenBank/DDBJ databases">
        <title>Metabolic potential, ecology and presence of endohyphal bacteria is reflected in genomic diversity of Mucoromycotina.</title>
        <authorList>
            <person name="Muszewska A."/>
            <person name="Okrasinska A."/>
            <person name="Steczkiewicz K."/>
            <person name="Drgas O."/>
            <person name="Orlowska M."/>
            <person name="Perlinska-Lenart U."/>
            <person name="Aleksandrzak-Piekarczyk T."/>
            <person name="Szatraj K."/>
            <person name="Zielenkiewicz U."/>
            <person name="Pilsyk S."/>
            <person name="Malc E."/>
            <person name="Mieczkowski P."/>
            <person name="Kruszewska J.S."/>
            <person name="Biernat P."/>
            <person name="Pawlowska J."/>
        </authorList>
    </citation>
    <scope>NUCLEOTIDE SEQUENCE</scope>
    <source>
        <strain evidence="1">WA0000017839</strain>
    </source>
</reference>
<proteinExistence type="predicted"/>
<dbReference type="Proteomes" id="UP000603453">
    <property type="component" value="Unassembled WGS sequence"/>
</dbReference>
<dbReference type="AlphaFoldDB" id="A0A8H7RDP4"/>
<gene>
    <name evidence="1" type="ORF">INT47_007857</name>
</gene>
<keyword evidence="2" id="KW-1185">Reference proteome</keyword>
<sequence>MSAPTLLNIHITLDEKEQITLTFSPEKYNWENLVDAIISNSSTCIDLPILLYYRNGLTIGSVENGEQLSKLSKVTEFYTQSELVKETAFVRLGKLVATHKGEIASNPYISRCIGIMASAIALDTNNKAFENEFTALEKLILSGQDDTPVMTTRPHAEVGRFGRGRHGGRHGRYHGDFGGKCSEPFRRGDNSEEVDVLRAQLSNTHIDKREFKRHHGGLHH</sequence>
<protein>
    <submittedName>
        <fullName evidence="1">Uncharacterized protein</fullName>
    </submittedName>
</protein>
<accession>A0A8H7RDP4</accession>
<evidence type="ECO:0000313" key="1">
    <source>
        <dbReference type="EMBL" id="KAG2208758.1"/>
    </source>
</evidence>
<organism evidence="1 2">
    <name type="scientific">Mucor saturninus</name>
    <dbReference type="NCBI Taxonomy" id="64648"/>
    <lineage>
        <taxon>Eukaryota</taxon>
        <taxon>Fungi</taxon>
        <taxon>Fungi incertae sedis</taxon>
        <taxon>Mucoromycota</taxon>
        <taxon>Mucoromycotina</taxon>
        <taxon>Mucoromycetes</taxon>
        <taxon>Mucorales</taxon>
        <taxon>Mucorineae</taxon>
        <taxon>Mucoraceae</taxon>
        <taxon>Mucor</taxon>
    </lineage>
</organism>
<evidence type="ECO:0000313" key="2">
    <source>
        <dbReference type="Proteomes" id="UP000603453"/>
    </source>
</evidence>